<accession>A0A0H4T8R3</accession>
<dbReference type="SUPFAM" id="SSF50447">
    <property type="entry name" value="Translation proteins"/>
    <property type="match status" value="1"/>
</dbReference>
<proteinExistence type="inferred from homology"/>
<dbReference type="InterPro" id="IPR019927">
    <property type="entry name" value="Ribosomal_uL3_bac/org-type"/>
</dbReference>
<evidence type="ECO:0000256" key="8">
    <source>
        <dbReference type="RuleBase" id="RU003905"/>
    </source>
</evidence>
<dbReference type="PANTHER" id="PTHR11229">
    <property type="entry name" value="50S RIBOSOMAL PROTEIN L3"/>
    <property type="match status" value="1"/>
</dbReference>
<dbReference type="GO" id="GO:0019843">
    <property type="term" value="F:rRNA binding"/>
    <property type="evidence" value="ECO:0007669"/>
    <property type="project" value="UniProtKB-UniRule"/>
</dbReference>
<gene>
    <name evidence="7 10" type="primary">rplC</name>
</gene>
<evidence type="ECO:0000256" key="9">
    <source>
        <dbReference type="RuleBase" id="RU003906"/>
    </source>
</evidence>
<keyword evidence="5 7" id="KW-0687">Ribonucleoprotein</keyword>
<keyword evidence="4 7" id="KW-0689">Ribosomal protein</keyword>
<evidence type="ECO:0000313" key="10">
    <source>
        <dbReference type="EMBL" id="AKQ04241.1"/>
    </source>
</evidence>
<evidence type="ECO:0000256" key="2">
    <source>
        <dbReference type="ARBA" id="ARBA00022730"/>
    </source>
</evidence>
<dbReference type="PANTHER" id="PTHR11229:SF16">
    <property type="entry name" value="LARGE RIBOSOMAL SUBUNIT PROTEIN UL3C"/>
    <property type="match status" value="1"/>
</dbReference>
<dbReference type="GO" id="GO:0003735">
    <property type="term" value="F:structural constituent of ribosome"/>
    <property type="evidence" value="ECO:0007669"/>
    <property type="project" value="UniProtKB-UniRule"/>
</dbReference>
<dbReference type="InterPro" id="IPR000597">
    <property type="entry name" value="Ribosomal_uL3"/>
</dbReference>
<dbReference type="NCBIfam" id="TIGR03625">
    <property type="entry name" value="L3_bact"/>
    <property type="match status" value="1"/>
</dbReference>
<dbReference type="AlphaFoldDB" id="A0A0H4T8R3"/>
<dbReference type="GO" id="GO:0022625">
    <property type="term" value="C:cytosolic large ribosomal subunit"/>
    <property type="evidence" value="ECO:0007669"/>
    <property type="project" value="TreeGrafter"/>
</dbReference>
<dbReference type="EMBL" id="KT007033">
    <property type="protein sequence ID" value="AKQ04241.1"/>
    <property type="molecule type" value="Genomic_DNA"/>
</dbReference>
<organism evidence="10">
    <name type="scientific">uncultured bacterium Rifle_16ft_4_minimus_4564</name>
    <dbReference type="NCBI Taxonomy" id="1665161"/>
    <lineage>
        <taxon>Bacteria</taxon>
        <taxon>environmental samples</taxon>
    </lineage>
</organism>
<dbReference type="Gene3D" id="2.40.30.10">
    <property type="entry name" value="Translation factors"/>
    <property type="match status" value="2"/>
</dbReference>
<dbReference type="FunFam" id="2.40.30.10:FF:000004">
    <property type="entry name" value="50S ribosomal protein L3"/>
    <property type="match status" value="1"/>
</dbReference>
<dbReference type="GO" id="GO:0006412">
    <property type="term" value="P:translation"/>
    <property type="evidence" value="ECO:0007669"/>
    <property type="project" value="UniProtKB-UniRule"/>
</dbReference>
<protein>
    <recommendedName>
        <fullName evidence="6 7">Large ribosomal subunit protein uL3</fullName>
    </recommendedName>
</protein>
<dbReference type="Pfam" id="PF00297">
    <property type="entry name" value="Ribosomal_L3"/>
    <property type="match status" value="1"/>
</dbReference>
<evidence type="ECO:0000256" key="5">
    <source>
        <dbReference type="ARBA" id="ARBA00023274"/>
    </source>
</evidence>
<name>A0A0H4T8R3_9BACT</name>
<sequence length="212" mass="23073">MKGILGRKIGMTRIFVSDGKCIPVTVIQAGPCKVINIRTLEKDGYTAVQLGFVKTRGKLLNKNLREYLKKNLGAEEYFQFIKEIRATSIEGIKIGDELKVTLFKPGDIIDVIGISKGRGFAGGVKRHHFHGGPGSHGSMFHRAPGSIGTNTFPGRVLKNRKLPGQMGNSRCSVKNLRIDGVMEDKNLLLIRGAVPGAPNGVLVIKKTERVNG</sequence>
<keyword evidence="3 7" id="KW-0694">RNA-binding</keyword>
<reference evidence="10" key="1">
    <citation type="journal article" date="2015" name="ISME J.">
        <title>Aquifer environment selects for microbial species cohorts in sediment and groundwater.</title>
        <authorList>
            <person name="Hug L.A."/>
            <person name="Thomas B.C."/>
            <person name="Brown C.T."/>
            <person name="Frischkorn K.R."/>
            <person name="Williams K.H."/>
            <person name="Tringe S.G."/>
            <person name="Banfield J.F."/>
        </authorList>
    </citation>
    <scope>NUCLEOTIDE SEQUENCE</scope>
</reference>
<comment type="subunit">
    <text evidence="7 9">Part of the 50S ribosomal subunit. Forms a cluster with proteins L14 and L19.</text>
</comment>
<dbReference type="InterPro" id="IPR009000">
    <property type="entry name" value="Transl_B-barrel_sf"/>
</dbReference>
<evidence type="ECO:0000256" key="6">
    <source>
        <dbReference type="ARBA" id="ARBA00035243"/>
    </source>
</evidence>
<evidence type="ECO:0000256" key="4">
    <source>
        <dbReference type="ARBA" id="ARBA00022980"/>
    </source>
</evidence>
<keyword evidence="2 7" id="KW-0699">rRNA-binding</keyword>
<dbReference type="HAMAP" id="MF_01325_B">
    <property type="entry name" value="Ribosomal_uL3_B"/>
    <property type="match status" value="1"/>
</dbReference>
<evidence type="ECO:0000256" key="3">
    <source>
        <dbReference type="ARBA" id="ARBA00022884"/>
    </source>
</evidence>
<evidence type="ECO:0000256" key="1">
    <source>
        <dbReference type="ARBA" id="ARBA00006540"/>
    </source>
</evidence>
<evidence type="ECO:0000256" key="7">
    <source>
        <dbReference type="HAMAP-Rule" id="MF_01325"/>
    </source>
</evidence>
<dbReference type="InterPro" id="IPR019926">
    <property type="entry name" value="Ribosomal_uL3_CS"/>
</dbReference>
<comment type="similarity">
    <text evidence="1 7 8">Belongs to the universal ribosomal protein uL3 family.</text>
</comment>
<comment type="function">
    <text evidence="7 9">One of the primary rRNA binding proteins, it binds directly near the 3'-end of the 23S rRNA, where it nucleates assembly of the 50S subunit.</text>
</comment>
<dbReference type="PROSITE" id="PS00474">
    <property type="entry name" value="RIBOSOMAL_L3"/>
    <property type="match status" value="1"/>
</dbReference>